<evidence type="ECO:0000256" key="9">
    <source>
        <dbReference type="ARBA" id="ARBA00023204"/>
    </source>
</evidence>
<dbReference type="RefSeq" id="WP_117582456.1">
    <property type="nucleotide sequence ID" value="NZ_QUSL01000036.1"/>
</dbReference>
<dbReference type="InterPro" id="IPR038726">
    <property type="entry name" value="PDDEXK_AddAB-type"/>
</dbReference>
<keyword evidence="5 14" id="KW-0347">Helicase</keyword>
<dbReference type="InterPro" id="IPR011335">
    <property type="entry name" value="Restrct_endonuc-II-like"/>
</dbReference>
<dbReference type="Pfam" id="PF12705">
    <property type="entry name" value="PDDEXK_1"/>
    <property type="match status" value="1"/>
</dbReference>
<dbReference type="AlphaFoldDB" id="A0A3E3E9N4"/>
<evidence type="ECO:0000256" key="12">
    <source>
        <dbReference type="ARBA" id="ARBA00034808"/>
    </source>
</evidence>
<keyword evidence="8" id="KW-0238">DNA-binding</keyword>
<evidence type="ECO:0000256" key="1">
    <source>
        <dbReference type="ARBA" id="ARBA00022722"/>
    </source>
</evidence>
<keyword evidence="4 14" id="KW-0378">Hydrolase</keyword>
<accession>A0A3E3E9N4</accession>
<dbReference type="InterPro" id="IPR027417">
    <property type="entry name" value="P-loop_NTPase"/>
</dbReference>
<dbReference type="GO" id="GO:0043138">
    <property type="term" value="F:3'-5' DNA helicase activity"/>
    <property type="evidence" value="ECO:0007669"/>
    <property type="project" value="UniProtKB-EC"/>
</dbReference>
<sequence length="1233" mass="143773">MPINSLNDGQYEAVVTRGCSILVSAPAGSGKTKILVNRIIALIEDDGYNVDQLLVLTFTNAAALEMKQRLQVALDERLQEDINKPLEQHLLKQKQLLPKAYITNFHGFCSTLLKQYGYLINLNSKFDICTDPSLIKHQILDNCIETWAEDQTFIDFISTYFPEYYFNSFKNAIFKFENLSNTIYDFDNYIDAVKKDIYYHIINNDDDAINNWPISNKIIELLHQQATMGLNKVYELASYASSHNLSFYYQNPFGDKPKKADLPSPYDCHLKYYFDVIKAIESKNMTNIITASKASLMKSYDSRSLFNEDNELYKKEYNRLKNNIIKFYRDKFNDIVYDDFDEFKLTLSTSLEPLEKLITYLKQFKQAYQDYKLAHNLLDFNDLEANALELLEPKYGIVTLLYQQLKEIMIDEYQDTNQIQETLINKIADLHEPKINRFMVGDMKQSIYRFREADPEIFNEKYLTFNLLPKTKRIDLKFNYRSNKIVLDSVNYIFNQIMDKDIGGLDYYLDESAKLNYDFLRKEGAKELEDLPEVTAKASQRLDEEARFTSEVILSYQTGTISNDAELEAKIVAKKIQDMIGHLELDNFNGTKRLADYKDIVVLMRSTRSFIAFKKIFNKFNIPSHIVLSQGFLQAPEIINLVNVLKAFNNRLDDIAFTSLLKGNYVISHFSENFLAQIKIDETISMFDNCINYLEKKLDNYEALETFINYYQDMRNYFNSHSIKESLMKFLEDSNYLPFLASLVNGPQRVANIELMIQKLDEMHDDSLNTITTKFDDMINNGVNLSPAMVSSNDDNVVSFMTIHKSKGLEFPIVFVSNMQNKFNQQDARERIISDKKLGIAIKPRVKCDLEPYQDVIVEYENKYRKVIATAQTSEAINEEMRIFYVALTRASQKLIMTGLIKEPQDLIKWQKYVINNSEDSMINPRCKDKVILYHNARKQNSYLDWLGISLMSHSNIINQGLKKELLDHDQTDDLVNEIKQNFQTILIHQNKHLIQENTKHSKFSIKILSHHDVEEQIIVSNKSDTILDLSSYHRYSNFEYPYPTNLEKSIAVTRKIEDGDRSFKDISYELDDSPVDAGTRGTIIHSVLEHLDIDVHLDLSDNLNKLKQANLYDNEAWQLIDKYQQHLENFITSPVYQLMVNADYLYREKEFSMLENGQIIHGIFDVVCIKDNQITIIDYKTDNLNKNTSKEILISLHKPQMDYYKKILARVFPQANIQAIVYYLYINKYVTI</sequence>
<dbReference type="Pfam" id="PF00580">
    <property type="entry name" value="UvrD-helicase"/>
    <property type="match status" value="1"/>
</dbReference>
<dbReference type="EC" id="5.6.2.4" evidence="12"/>
<evidence type="ECO:0000259" key="16">
    <source>
        <dbReference type="PROSITE" id="PS51217"/>
    </source>
</evidence>
<keyword evidence="3" id="KW-0227">DNA damage</keyword>
<evidence type="ECO:0000259" key="15">
    <source>
        <dbReference type="PROSITE" id="PS51198"/>
    </source>
</evidence>
<evidence type="ECO:0000256" key="6">
    <source>
        <dbReference type="ARBA" id="ARBA00022839"/>
    </source>
</evidence>
<dbReference type="PROSITE" id="PS51217">
    <property type="entry name" value="UVRD_HELICASE_CTER"/>
    <property type="match status" value="1"/>
</dbReference>
<comment type="catalytic activity">
    <reaction evidence="11">
        <text>Couples ATP hydrolysis with the unwinding of duplex DNA by translocating in the 3'-5' direction.</text>
        <dbReference type="EC" id="5.6.2.4"/>
    </reaction>
</comment>
<comment type="catalytic activity">
    <reaction evidence="13">
        <text>ATP + H2O = ADP + phosphate + H(+)</text>
        <dbReference type="Rhea" id="RHEA:13065"/>
        <dbReference type="ChEBI" id="CHEBI:15377"/>
        <dbReference type="ChEBI" id="CHEBI:15378"/>
        <dbReference type="ChEBI" id="CHEBI:30616"/>
        <dbReference type="ChEBI" id="CHEBI:43474"/>
        <dbReference type="ChEBI" id="CHEBI:456216"/>
        <dbReference type="EC" id="5.6.2.4"/>
    </reaction>
</comment>
<keyword evidence="6" id="KW-0269">Exonuclease</keyword>
<evidence type="ECO:0000256" key="11">
    <source>
        <dbReference type="ARBA" id="ARBA00034617"/>
    </source>
</evidence>
<keyword evidence="7 14" id="KW-0067">ATP-binding</keyword>
<keyword evidence="1" id="KW-0540">Nuclease</keyword>
<dbReference type="Gene3D" id="3.40.50.300">
    <property type="entry name" value="P-loop containing nucleotide triphosphate hydrolases"/>
    <property type="match status" value="4"/>
</dbReference>
<dbReference type="SUPFAM" id="SSF52540">
    <property type="entry name" value="P-loop containing nucleoside triphosphate hydrolases"/>
    <property type="match status" value="1"/>
</dbReference>
<organism evidence="17 18">
    <name type="scientific">Thomasclavelia ramosa</name>
    <dbReference type="NCBI Taxonomy" id="1547"/>
    <lineage>
        <taxon>Bacteria</taxon>
        <taxon>Bacillati</taxon>
        <taxon>Bacillota</taxon>
        <taxon>Erysipelotrichia</taxon>
        <taxon>Erysipelotrichales</taxon>
        <taxon>Coprobacillaceae</taxon>
        <taxon>Thomasclavelia</taxon>
    </lineage>
</organism>
<dbReference type="GO" id="GO:0005524">
    <property type="term" value="F:ATP binding"/>
    <property type="evidence" value="ECO:0007669"/>
    <property type="project" value="UniProtKB-UniRule"/>
</dbReference>
<dbReference type="GO" id="GO:0033202">
    <property type="term" value="C:DNA helicase complex"/>
    <property type="evidence" value="ECO:0007669"/>
    <property type="project" value="TreeGrafter"/>
</dbReference>
<dbReference type="GO" id="GO:0016887">
    <property type="term" value="F:ATP hydrolysis activity"/>
    <property type="evidence" value="ECO:0007669"/>
    <property type="project" value="RHEA"/>
</dbReference>
<dbReference type="GO" id="GO:0004527">
    <property type="term" value="F:exonuclease activity"/>
    <property type="evidence" value="ECO:0007669"/>
    <property type="project" value="UniProtKB-KW"/>
</dbReference>
<gene>
    <name evidence="17" type="ORF">DXB93_16110</name>
</gene>
<evidence type="ECO:0000256" key="8">
    <source>
        <dbReference type="ARBA" id="ARBA00023125"/>
    </source>
</evidence>
<evidence type="ECO:0000256" key="7">
    <source>
        <dbReference type="ARBA" id="ARBA00022840"/>
    </source>
</evidence>
<feature type="binding site" evidence="14">
    <location>
        <begin position="25"/>
        <end position="32"/>
    </location>
    <ligand>
        <name>ATP</name>
        <dbReference type="ChEBI" id="CHEBI:30616"/>
    </ligand>
</feature>
<evidence type="ECO:0000256" key="3">
    <source>
        <dbReference type="ARBA" id="ARBA00022763"/>
    </source>
</evidence>
<dbReference type="Gene3D" id="3.90.320.10">
    <property type="match status" value="1"/>
</dbReference>
<reference evidence="17 18" key="1">
    <citation type="submission" date="2018-08" db="EMBL/GenBank/DDBJ databases">
        <title>A genome reference for cultivated species of the human gut microbiota.</title>
        <authorList>
            <person name="Zou Y."/>
            <person name="Xue W."/>
            <person name="Luo G."/>
        </authorList>
    </citation>
    <scope>NUCLEOTIDE SEQUENCE [LARGE SCALE GENOMIC DNA]</scope>
    <source>
        <strain evidence="17 18">OM06-4</strain>
    </source>
</reference>
<proteinExistence type="predicted"/>
<dbReference type="PROSITE" id="PS51198">
    <property type="entry name" value="UVRD_HELICASE_ATP_BIND"/>
    <property type="match status" value="1"/>
</dbReference>
<protein>
    <recommendedName>
        <fullName evidence="12">DNA 3'-5' helicase</fullName>
        <ecNumber evidence="12">5.6.2.4</ecNumber>
    </recommendedName>
</protein>
<evidence type="ECO:0000256" key="5">
    <source>
        <dbReference type="ARBA" id="ARBA00022806"/>
    </source>
</evidence>
<evidence type="ECO:0000256" key="2">
    <source>
        <dbReference type="ARBA" id="ARBA00022741"/>
    </source>
</evidence>
<dbReference type="GO" id="GO:0000725">
    <property type="term" value="P:recombinational repair"/>
    <property type="evidence" value="ECO:0007669"/>
    <property type="project" value="TreeGrafter"/>
</dbReference>
<evidence type="ECO:0000313" key="18">
    <source>
        <dbReference type="Proteomes" id="UP000261032"/>
    </source>
</evidence>
<comment type="caution">
    <text evidence="17">The sequence shown here is derived from an EMBL/GenBank/DDBJ whole genome shotgun (WGS) entry which is preliminary data.</text>
</comment>
<dbReference type="Proteomes" id="UP000261032">
    <property type="component" value="Unassembled WGS sequence"/>
</dbReference>
<evidence type="ECO:0000256" key="13">
    <source>
        <dbReference type="ARBA" id="ARBA00048988"/>
    </source>
</evidence>
<evidence type="ECO:0000313" key="17">
    <source>
        <dbReference type="EMBL" id="RGD79471.1"/>
    </source>
</evidence>
<dbReference type="SUPFAM" id="SSF52980">
    <property type="entry name" value="Restriction endonuclease-like"/>
    <property type="match status" value="1"/>
</dbReference>
<feature type="domain" description="UvrD-like helicase C-terminal" evidence="16">
    <location>
        <begin position="525"/>
        <end position="808"/>
    </location>
</feature>
<evidence type="ECO:0000256" key="4">
    <source>
        <dbReference type="ARBA" id="ARBA00022801"/>
    </source>
</evidence>
<dbReference type="EMBL" id="QUSL01000036">
    <property type="protein sequence ID" value="RGD79471.1"/>
    <property type="molecule type" value="Genomic_DNA"/>
</dbReference>
<feature type="domain" description="UvrD-like helicase ATP-binding" evidence="15">
    <location>
        <begin position="4"/>
        <end position="483"/>
    </location>
</feature>
<keyword evidence="10" id="KW-0413">Isomerase</keyword>
<dbReference type="Pfam" id="PF13361">
    <property type="entry name" value="UvrD_C"/>
    <property type="match status" value="1"/>
</dbReference>
<dbReference type="InterPro" id="IPR014017">
    <property type="entry name" value="DNA_helicase_UvrD-like_C"/>
</dbReference>
<evidence type="ECO:0000256" key="10">
    <source>
        <dbReference type="ARBA" id="ARBA00023235"/>
    </source>
</evidence>
<name>A0A3E3E9N4_9FIRM</name>
<keyword evidence="2 14" id="KW-0547">Nucleotide-binding</keyword>
<dbReference type="InterPro" id="IPR000212">
    <property type="entry name" value="DNA_helicase_UvrD/REP"/>
</dbReference>
<dbReference type="GO" id="GO:0005829">
    <property type="term" value="C:cytosol"/>
    <property type="evidence" value="ECO:0007669"/>
    <property type="project" value="TreeGrafter"/>
</dbReference>
<dbReference type="InterPro" id="IPR014016">
    <property type="entry name" value="UvrD-like_ATP-bd"/>
</dbReference>
<dbReference type="PANTHER" id="PTHR11070">
    <property type="entry name" value="UVRD / RECB / PCRA DNA HELICASE FAMILY MEMBER"/>
    <property type="match status" value="1"/>
</dbReference>
<evidence type="ECO:0000256" key="14">
    <source>
        <dbReference type="PROSITE-ProRule" id="PRU00560"/>
    </source>
</evidence>
<dbReference type="InterPro" id="IPR011604">
    <property type="entry name" value="PDDEXK-like_dom_sf"/>
</dbReference>
<dbReference type="PANTHER" id="PTHR11070:SF48">
    <property type="entry name" value="ATP-DEPENDENT HELICASE_NUCLEASE SUBUNIT A"/>
    <property type="match status" value="1"/>
</dbReference>
<keyword evidence="9" id="KW-0234">DNA repair</keyword>
<dbReference type="GO" id="GO:0003677">
    <property type="term" value="F:DNA binding"/>
    <property type="evidence" value="ECO:0007669"/>
    <property type="project" value="UniProtKB-KW"/>
</dbReference>